<dbReference type="OrthoDB" id="5981765at2759"/>
<dbReference type="AlphaFoldDB" id="A0A9W9YYK2"/>
<organism evidence="3 4">
    <name type="scientific">Desmophyllum pertusum</name>
    <dbReference type="NCBI Taxonomy" id="174260"/>
    <lineage>
        <taxon>Eukaryota</taxon>
        <taxon>Metazoa</taxon>
        <taxon>Cnidaria</taxon>
        <taxon>Anthozoa</taxon>
        <taxon>Hexacorallia</taxon>
        <taxon>Scleractinia</taxon>
        <taxon>Caryophylliina</taxon>
        <taxon>Caryophylliidae</taxon>
        <taxon>Desmophyllum</taxon>
    </lineage>
</organism>
<accession>A0A9W9YYK2</accession>
<feature type="domain" description="Fibronectin type-III" evidence="2">
    <location>
        <begin position="4"/>
        <end position="101"/>
    </location>
</feature>
<dbReference type="Pfam" id="PF00041">
    <property type="entry name" value="fn3"/>
    <property type="match status" value="1"/>
</dbReference>
<dbReference type="InterPro" id="IPR003961">
    <property type="entry name" value="FN3_dom"/>
</dbReference>
<name>A0A9W9YYK2_9CNID</name>
<dbReference type="PANTHER" id="PTHR13817">
    <property type="entry name" value="TITIN"/>
    <property type="match status" value="1"/>
</dbReference>
<dbReference type="PRINTS" id="PR00014">
    <property type="entry name" value="FNTYPEIII"/>
</dbReference>
<dbReference type="InterPro" id="IPR050964">
    <property type="entry name" value="Striated_Muscle_Regulatory"/>
</dbReference>
<dbReference type="SMART" id="SM00060">
    <property type="entry name" value="FN3"/>
    <property type="match status" value="1"/>
</dbReference>
<proteinExistence type="predicted"/>
<dbReference type="PANTHER" id="PTHR13817:SF166">
    <property type="entry name" value="NEURONAL IGCAM-RELATED"/>
    <property type="match status" value="1"/>
</dbReference>
<evidence type="ECO:0000259" key="2">
    <source>
        <dbReference type="PROSITE" id="PS50853"/>
    </source>
</evidence>
<dbReference type="EMBL" id="MU826841">
    <property type="protein sequence ID" value="KAJ7371867.1"/>
    <property type="molecule type" value="Genomic_DNA"/>
</dbReference>
<dbReference type="Proteomes" id="UP001163046">
    <property type="component" value="Unassembled WGS sequence"/>
</dbReference>
<dbReference type="Gene3D" id="2.60.40.10">
    <property type="entry name" value="Immunoglobulins"/>
    <property type="match status" value="2"/>
</dbReference>
<dbReference type="CDD" id="cd00063">
    <property type="entry name" value="FN3"/>
    <property type="match status" value="1"/>
</dbReference>
<comment type="caution">
    <text evidence="3">The sequence shown here is derived from an EMBL/GenBank/DDBJ whole genome shotgun (WGS) entry which is preliminary data.</text>
</comment>
<dbReference type="InterPro" id="IPR036116">
    <property type="entry name" value="FN3_sf"/>
</dbReference>
<evidence type="ECO:0000256" key="1">
    <source>
        <dbReference type="ARBA" id="ARBA00022737"/>
    </source>
</evidence>
<dbReference type="SUPFAM" id="SSF49265">
    <property type="entry name" value="Fibronectin type III"/>
    <property type="match status" value="1"/>
</dbReference>
<evidence type="ECO:0000313" key="3">
    <source>
        <dbReference type="EMBL" id="KAJ7371867.1"/>
    </source>
</evidence>
<reference evidence="3" key="1">
    <citation type="submission" date="2023-01" db="EMBL/GenBank/DDBJ databases">
        <title>Genome assembly of the deep-sea coral Lophelia pertusa.</title>
        <authorList>
            <person name="Herrera S."/>
            <person name="Cordes E."/>
        </authorList>
    </citation>
    <scope>NUCLEOTIDE SEQUENCE</scope>
    <source>
        <strain evidence="3">USNM1676648</strain>
        <tissue evidence="3">Polyp</tissue>
    </source>
</reference>
<gene>
    <name evidence="3" type="ORF">OS493_022584</name>
</gene>
<keyword evidence="4" id="KW-1185">Reference proteome</keyword>
<dbReference type="PROSITE" id="PS50853">
    <property type="entry name" value="FN3"/>
    <property type="match status" value="1"/>
</dbReference>
<dbReference type="InterPro" id="IPR013783">
    <property type="entry name" value="Ig-like_fold"/>
</dbReference>
<keyword evidence="1" id="KW-0677">Repeat</keyword>
<sequence length="174" mass="19052">MQKKPGSPIITSSAADTQVISLTVKWHPPADNGGSLITSYRVVILKGSSEIKNVNITDPGTTSMFVEGLQRDTEYTVKVFARNAVSVGPAGEKSIKTNLKGFPAAVTLVDLPNITKEVELKIKWNQPQNFGAPITKYTVYQRTDIEGDKTGRWTKIKIITDVSAREFDVKLEAS</sequence>
<protein>
    <recommendedName>
        <fullName evidence="2">Fibronectin type-III domain-containing protein</fullName>
    </recommendedName>
</protein>
<evidence type="ECO:0000313" key="4">
    <source>
        <dbReference type="Proteomes" id="UP001163046"/>
    </source>
</evidence>